<dbReference type="GO" id="GO:0005886">
    <property type="term" value="C:plasma membrane"/>
    <property type="evidence" value="ECO:0007669"/>
    <property type="project" value="TreeGrafter"/>
</dbReference>
<proteinExistence type="predicted"/>
<dbReference type="GO" id="GO:0000324">
    <property type="term" value="C:fungal-type vacuole"/>
    <property type="evidence" value="ECO:0007669"/>
    <property type="project" value="TreeGrafter"/>
</dbReference>
<evidence type="ECO:0000313" key="8">
    <source>
        <dbReference type="Proteomes" id="UP000070054"/>
    </source>
</evidence>
<feature type="transmembrane region" description="Helical" evidence="6">
    <location>
        <begin position="295"/>
        <end position="314"/>
    </location>
</feature>
<feature type="transmembrane region" description="Helical" evidence="6">
    <location>
        <begin position="326"/>
        <end position="351"/>
    </location>
</feature>
<feature type="region of interest" description="Disordered" evidence="5">
    <location>
        <begin position="513"/>
        <end position="552"/>
    </location>
</feature>
<comment type="caution">
    <text evidence="7">The sequence shown here is derived from an EMBL/GenBank/DDBJ whole genome shotgun (WGS) entry which is preliminary data.</text>
</comment>
<feature type="transmembrane region" description="Helical" evidence="6">
    <location>
        <begin position="407"/>
        <end position="427"/>
    </location>
</feature>
<name>A0A135UQQ3_9PEZI</name>
<feature type="region of interest" description="Disordered" evidence="5">
    <location>
        <begin position="173"/>
        <end position="208"/>
    </location>
</feature>
<dbReference type="Pfam" id="PF04479">
    <property type="entry name" value="RTA1"/>
    <property type="match status" value="1"/>
</dbReference>
<feature type="transmembrane region" description="Helical" evidence="6">
    <location>
        <begin position="486"/>
        <end position="508"/>
    </location>
</feature>
<sequence>MRVIDKERRAYLPGTLVSWLSRLCSMYPVVSNIITAQLPVESTLATHGSQRDAFWSLLPDFSEFLARVQVPWAKGPLCVEVSRLIVVPSLMGSAVDPEYLTAKGPLLIRRFAKLPGRRSAWPFSPESPTGIGEDTWHDASLRPPLPALRFSPAEHGIVYGRARIGRSRTPHIRDVNHASGRSSLDRSRNASMHKYNLPRPKISTSSPSIQAVSSGIRPRSLAHFPSNSPIGIMSATHLPNGYKSFGPKANCTLEVCPLEASLLRYRPSVPVNGTFIGLFALAMIIHTIQGLRSKNWGFMASMIGGCLLEIVGYVGRLILNDNPFSFGGFLLQIICITVGPVFFCAAIYVMLSKVIIHANRSISRFNPRLCYFVFIPCDIVSLILQATGGALSSIASDKAAVQRGVNVSLAGLIFQVVCLVAFCALFADYLILCMRTNARQRMTKNMKIFLTFLFISTILILVRCSYRIEELKEGYFSPMFRDQPLFIGLESSVMVVAVFCLVIGNPAIGFSTTGERKESTASEAFDHLPSRQDSMPMEMSGRKDTLPGSIHV</sequence>
<dbReference type="AlphaFoldDB" id="A0A135UQQ3"/>
<keyword evidence="2 6" id="KW-0812">Transmembrane</keyword>
<dbReference type="Proteomes" id="UP000070054">
    <property type="component" value="Unassembled WGS sequence"/>
</dbReference>
<keyword evidence="4 6" id="KW-0472">Membrane</keyword>
<organism evidence="7 8">
    <name type="scientific">Colletotrichum nymphaeae SA-01</name>
    <dbReference type="NCBI Taxonomy" id="1460502"/>
    <lineage>
        <taxon>Eukaryota</taxon>
        <taxon>Fungi</taxon>
        <taxon>Dikarya</taxon>
        <taxon>Ascomycota</taxon>
        <taxon>Pezizomycotina</taxon>
        <taxon>Sordariomycetes</taxon>
        <taxon>Hypocreomycetidae</taxon>
        <taxon>Glomerellales</taxon>
        <taxon>Glomerellaceae</taxon>
        <taxon>Colletotrichum</taxon>
        <taxon>Colletotrichum acutatum species complex</taxon>
    </lineage>
</organism>
<evidence type="ECO:0000256" key="5">
    <source>
        <dbReference type="SAM" id="MobiDB-lite"/>
    </source>
</evidence>
<feature type="transmembrane region" description="Helical" evidence="6">
    <location>
        <begin position="269"/>
        <end position="288"/>
    </location>
</feature>
<gene>
    <name evidence="7" type="ORF">CNYM01_02481</name>
</gene>
<dbReference type="OrthoDB" id="4521223at2759"/>
<feature type="transmembrane region" description="Helical" evidence="6">
    <location>
        <begin position="371"/>
        <end position="395"/>
    </location>
</feature>
<reference evidence="7 8" key="1">
    <citation type="submission" date="2014-02" db="EMBL/GenBank/DDBJ databases">
        <title>The genome sequence of Colletotrichum nymphaeae SA-01.</title>
        <authorList>
            <person name="Baroncelli R."/>
            <person name="Thon M.R."/>
        </authorList>
    </citation>
    <scope>NUCLEOTIDE SEQUENCE [LARGE SCALE GENOMIC DNA]</scope>
    <source>
        <strain evidence="7 8">SA-01</strain>
    </source>
</reference>
<feature type="transmembrane region" description="Helical" evidence="6">
    <location>
        <begin position="448"/>
        <end position="466"/>
    </location>
</feature>
<dbReference type="EMBL" id="JEMN01000269">
    <property type="protein sequence ID" value="KXH62723.1"/>
    <property type="molecule type" value="Genomic_DNA"/>
</dbReference>
<accession>A0A135UQQ3</accession>
<evidence type="ECO:0000256" key="1">
    <source>
        <dbReference type="ARBA" id="ARBA00004141"/>
    </source>
</evidence>
<feature type="compositionally biased region" description="Basic and acidic residues" evidence="5">
    <location>
        <begin position="514"/>
        <end position="530"/>
    </location>
</feature>
<evidence type="ECO:0000256" key="2">
    <source>
        <dbReference type="ARBA" id="ARBA00022692"/>
    </source>
</evidence>
<evidence type="ECO:0000313" key="7">
    <source>
        <dbReference type="EMBL" id="KXH62723.1"/>
    </source>
</evidence>
<keyword evidence="3 6" id="KW-1133">Transmembrane helix</keyword>
<comment type="subcellular location">
    <subcellularLocation>
        <location evidence="1">Membrane</location>
        <topology evidence="1">Multi-pass membrane protein</topology>
    </subcellularLocation>
</comment>
<protein>
    <submittedName>
        <fullName evidence="7">Parasitic phase-specific protein PSP-1</fullName>
    </submittedName>
</protein>
<dbReference type="PANTHER" id="PTHR31465:SF7">
    <property type="entry name" value="SPHINGOID LONG-CHAIN BASE TRANSPORTER RSB1"/>
    <property type="match status" value="1"/>
</dbReference>
<evidence type="ECO:0000256" key="3">
    <source>
        <dbReference type="ARBA" id="ARBA00022989"/>
    </source>
</evidence>
<dbReference type="InterPro" id="IPR007568">
    <property type="entry name" value="RTA1"/>
</dbReference>
<evidence type="ECO:0000256" key="6">
    <source>
        <dbReference type="SAM" id="Phobius"/>
    </source>
</evidence>
<evidence type="ECO:0000256" key="4">
    <source>
        <dbReference type="ARBA" id="ARBA00023136"/>
    </source>
</evidence>
<keyword evidence="8" id="KW-1185">Reference proteome</keyword>
<dbReference type="PANTHER" id="PTHR31465">
    <property type="entry name" value="PROTEIN RTA1-RELATED"/>
    <property type="match status" value="1"/>
</dbReference>